<evidence type="ECO:0000313" key="2">
    <source>
        <dbReference type="EMBL" id="TVU24837.1"/>
    </source>
</evidence>
<gene>
    <name evidence="2" type="ORF">EJB05_27297</name>
</gene>
<comment type="caution">
    <text evidence="2">The sequence shown here is derived from an EMBL/GenBank/DDBJ whole genome shotgun (WGS) entry which is preliminary data.</text>
</comment>
<sequence>MRLAPLAAHLMPVLEKSASSSPAAWKTMVASAPAPWEHGNCGLCRSKARWAGELCKQSSTQAGWAENSKVQSFSLKGQQTPLLPVPGPDPPAPSPPASPAFFSTSGKSGLFEISSYSA</sequence>
<feature type="non-terminal residue" evidence="2">
    <location>
        <position position="1"/>
    </location>
</feature>
<keyword evidence="3" id="KW-1185">Reference proteome</keyword>
<organism evidence="2 3">
    <name type="scientific">Eragrostis curvula</name>
    <name type="common">weeping love grass</name>
    <dbReference type="NCBI Taxonomy" id="38414"/>
    <lineage>
        <taxon>Eukaryota</taxon>
        <taxon>Viridiplantae</taxon>
        <taxon>Streptophyta</taxon>
        <taxon>Embryophyta</taxon>
        <taxon>Tracheophyta</taxon>
        <taxon>Spermatophyta</taxon>
        <taxon>Magnoliopsida</taxon>
        <taxon>Liliopsida</taxon>
        <taxon>Poales</taxon>
        <taxon>Poaceae</taxon>
        <taxon>PACMAD clade</taxon>
        <taxon>Chloridoideae</taxon>
        <taxon>Eragrostideae</taxon>
        <taxon>Eragrostidinae</taxon>
        <taxon>Eragrostis</taxon>
    </lineage>
</organism>
<dbReference type="EMBL" id="RWGY01000013">
    <property type="protein sequence ID" value="TVU24837.1"/>
    <property type="molecule type" value="Genomic_DNA"/>
</dbReference>
<dbReference type="Proteomes" id="UP000324897">
    <property type="component" value="Chromosome 2"/>
</dbReference>
<name>A0A5J9UNS0_9POAL</name>
<dbReference type="AlphaFoldDB" id="A0A5J9UNS0"/>
<proteinExistence type="predicted"/>
<accession>A0A5J9UNS0</accession>
<evidence type="ECO:0000313" key="3">
    <source>
        <dbReference type="Proteomes" id="UP000324897"/>
    </source>
</evidence>
<feature type="compositionally biased region" description="Pro residues" evidence="1">
    <location>
        <begin position="83"/>
        <end position="98"/>
    </location>
</feature>
<reference evidence="2 3" key="1">
    <citation type="journal article" date="2019" name="Sci. Rep.">
        <title>A high-quality genome of Eragrostis curvula grass provides insights into Poaceae evolution and supports new strategies to enhance forage quality.</title>
        <authorList>
            <person name="Carballo J."/>
            <person name="Santos B.A.C.M."/>
            <person name="Zappacosta D."/>
            <person name="Garbus I."/>
            <person name="Selva J.P."/>
            <person name="Gallo C.A."/>
            <person name="Diaz A."/>
            <person name="Albertini E."/>
            <person name="Caccamo M."/>
            <person name="Echenique V."/>
        </authorList>
    </citation>
    <scope>NUCLEOTIDE SEQUENCE [LARGE SCALE GENOMIC DNA]</scope>
    <source>
        <strain evidence="3">cv. Victoria</strain>
        <tissue evidence="2">Leaf</tissue>
    </source>
</reference>
<evidence type="ECO:0000256" key="1">
    <source>
        <dbReference type="SAM" id="MobiDB-lite"/>
    </source>
</evidence>
<feature type="region of interest" description="Disordered" evidence="1">
    <location>
        <begin position="75"/>
        <end position="107"/>
    </location>
</feature>
<dbReference type="Gramene" id="TVU24837">
    <property type="protein sequence ID" value="TVU24837"/>
    <property type="gene ID" value="EJB05_27297"/>
</dbReference>
<protein>
    <submittedName>
        <fullName evidence="2">Uncharacterized protein</fullName>
    </submittedName>
</protein>